<dbReference type="EMBL" id="WACR01000010">
    <property type="protein sequence ID" value="KAB1062888.1"/>
    <property type="molecule type" value="Genomic_DNA"/>
</dbReference>
<dbReference type="SUPFAM" id="SSF51695">
    <property type="entry name" value="PLC-like phosphodiesterases"/>
    <property type="match status" value="1"/>
</dbReference>
<dbReference type="Pfam" id="PF03009">
    <property type="entry name" value="GDPD"/>
    <property type="match status" value="1"/>
</dbReference>
<feature type="domain" description="GP-PDE" evidence="1">
    <location>
        <begin position="12"/>
        <end position="278"/>
    </location>
</feature>
<keyword evidence="3" id="KW-1185">Reference proteome</keyword>
<dbReference type="PANTHER" id="PTHR46211:SF14">
    <property type="entry name" value="GLYCEROPHOSPHODIESTER PHOSPHODIESTERASE"/>
    <property type="match status" value="1"/>
</dbReference>
<dbReference type="PROSITE" id="PS51704">
    <property type="entry name" value="GP_PDE"/>
    <property type="match status" value="1"/>
</dbReference>
<accession>A0A6N6M283</accession>
<reference evidence="2 3" key="1">
    <citation type="submission" date="2019-09" db="EMBL/GenBank/DDBJ databases">
        <title>Genomes of Cryomorphaceae.</title>
        <authorList>
            <person name="Bowman J.P."/>
        </authorList>
    </citation>
    <scope>NUCLEOTIDE SEQUENCE [LARGE SCALE GENOMIC DNA]</scope>
    <source>
        <strain evidence="2 3">KCTC 52047</strain>
    </source>
</reference>
<protein>
    <submittedName>
        <fullName evidence="2">Glycerophosphodiester phosphodiesterase</fullName>
    </submittedName>
</protein>
<dbReference type="InterPro" id="IPR030395">
    <property type="entry name" value="GP_PDE_dom"/>
</dbReference>
<dbReference type="OrthoDB" id="384721at2"/>
<gene>
    <name evidence="2" type="ORF">F3059_11505</name>
</gene>
<evidence type="ECO:0000313" key="2">
    <source>
        <dbReference type="EMBL" id="KAB1062888.1"/>
    </source>
</evidence>
<proteinExistence type="predicted"/>
<dbReference type="Gene3D" id="3.20.20.190">
    <property type="entry name" value="Phosphatidylinositol (PI) phosphodiesterase"/>
    <property type="match status" value="1"/>
</dbReference>
<comment type="caution">
    <text evidence="2">The sequence shown here is derived from an EMBL/GenBank/DDBJ whole genome shotgun (WGS) entry which is preliminary data.</text>
</comment>
<dbReference type="Proteomes" id="UP000435357">
    <property type="component" value="Unassembled WGS sequence"/>
</dbReference>
<dbReference type="GO" id="GO:0006629">
    <property type="term" value="P:lipid metabolic process"/>
    <property type="evidence" value="ECO:0007669"/>
    <property type="project" value="InterPro"/>
</dbReference>
<evidence type="ECO:0000259" key="1">
    <source>
        <dbReference type="PROSITE" id="PS51704"/>
    </source>
</evidence>
<organism evidence="2 3">
    <name type="scientific">Salibacter halophilus</name>
    <dbReference type="NCBI Taxonomy" id="1803916"/>
    <lineage>
        <taxon>Bacteria</taxon>
        <taxon>Pseudomonadati</taxon>
        <taxon>Bacteroidota</taxon>
        <taxon>Flavobacteriia</taxon>
        <taxon>Flavobacteriales</taxon>
        <taxon>Salibacteraceae</taxon>
        <taxon>Salibacter</taxon>
    </lineage>
</organism>
<dbReference type="GO" id="GO:0008081">
    <property type="term" value="F:phosphoric diester hydrolase activity"/>
    <property type="evidence" value="ECO:0007669"/>
    <property type="project" value="InterPro"/>
</dbReference>
<dbReference type="InterPro" id="IPR017946">
    <property type="entry name" value="PLC-like_Pdiesterase_TIM-brl"/>
</dbReference>
<dbReference type="AlphaFoldDB" id="A0A6N6M283"/>
<sequence>MLNCTNMNNENFDIQGHRGCRGLLPENSLEAFEKALEIGVTTLEMDVVVSGENRLIVSHEPYISKEICDIPDSIPQNSDKLNIYKMDHGQIRNFDCGTKFNPRFPEQKKIKTYKPTLTEVIELAKSFSEKNNTPPVHFNIETKCIPETDNIYHPEPNEFAELLIQTIKKHGLTDRFTLQSFDIRTLQYAHENHPEVEIALLIENVKPFEENIAELGFKPDIYSPDFELLNAQDIENLHEQNIRVISWTVNEKDDMINLINWGIDGIITDYPNRLTEVLTEIK</sequence>
<dbReference type="PANTHER" id="PTHR46211">
    <property type="entry name" value="GLYCEROPHOSPHORYL DIESTER PHOSPHODIESTERASE"/>
    <property type="match status" value="1"/>
</dbReference>
<evidence type="ECO:0000313" key="3">
    <source>
        <dbReference type="Proteomes" id="UP000435357"/>
    </source>
</evidence>
<name>A0A6N6M283_9FLAO</name>